<evidence type="ECO:0000256" key="2">
    <source>
        <dbReference type="ARBA" id="ARBA00023002"/>
    </source>
</evidence>
<dbReference type="InterPro" id="IPR008274">
    <property type="entry name" value="AldOxase/xan_DH_MoCoBD1"/>
</dbReference>
<dbReference type="InterPro" id="IPR046867">
    <property type="entry name" value="AldOxase/xan_DH_MoCoBD2"/>
</dbReference>
<comment type="caution">
    <text evidence="4">The sequence shown here is derived from an EMBL/GenBank/DDBJ whole genome shotgun (WGS) entry which is preliminary data.</text>
</comment>
<name>A0A9D2D9P4_9FIRM</name>
<dbReference type="InterPro" id="IPR050028">
    <property type="entry name" value="XdhA_XDHase"/>
</dbReference>
<dbReference type="InterPro" id="IPR000674">
    <property type="entry name" value="Ald_Oxase/Xan_DH_a/b"/>
</dbReference>
<dbReference type="GO" id="GO:0004854">
    <property type="term" value="F:xanthine dehydrogenase activity"/>
    <property type="evidence" value="ECO:0007669"/>
    <property type="project" value="UniProtKB-EC"/>
</dbReference>
<dbReference type="GO" id="GO:0005506">
    <property type="term" value="F:iron ion binding"/>
    <property type="evidence" value="ECO:0007669"/>
    <property type="project" value="InterPro"/>
</dbReference>
<dbReference type="PANTHER" id="PTHR11908:SF132">
    <property type="entry name" value="ALDEHYDE OXIDASE 1-RELATED"/>
    <property type="match status" value="1"/>
</dbReference>
<reference evidence="4" key="1">
    <citation type="journal article" date="2021" name="PeerJ">
        <title>Extensive microbial diversity within the chicken gut microbiome revealed by metagenomics and culture.</title>
        <authorList>
            <person name="Gilroy R."/>
            <person name="Ravi A."/>
            <person name="Getino M."/>
            <person name="Pursley I."/>
            <person name="Horton D.L."/>
            <person name="Alikhan N.F."/>
            <person name="Baker D."/>
            <person name="Gharbi K."/>
            <person name="Hall N."/>
            <person name="Watson M."/>
            <person name="Adriaenssens E.M."/>
            <person name="Foster-Nyarko E."/>
            <person name="Jarju S."/>
            <person name="Secka A."/>
            <person name="Antonio M."/>
            <person name="Oren A."/>
            <person name="Chaudhuri R.R."/>
            <person name="La Ragione R."/>
            <person name="Hildebrand F."/>
            <person name="Pallen M.J."/>
        </authorList>
    </citation>
    <scope>NUCLEOTIDE SEQUENCE</scope>
    <source>
        <strain evidence="4">ChiGjej1B1-13045</strain>
    </source>
</reference>
<dbReference type="Gene3D" id="3.30.365.10">
    <property type="entry name" value="Aldehyde oxidase/xanthine dehydrogenase, molybdopterin binding domain"/>
    <property type="match status" value="4"/>
</dbReference>
<keyword evidence="1" id="KW-0500">Molybdenum</keyword>
<dbReference type="PANTHER" id="PTHR11908">
    <property type="entry name" value="XANTHINE DEHYDROGENASE"/>
    <property type="match status" value="1"/>
</dbReference>
<dbReference type="SUPFAM" id="SSF54665">
    <property type="entry name" value="CO dehydrogenase molybdoprotein N-domain-like"/>
    <property type="match status" value="1"/>
</dbReference>
<dbReference type="InterPro" id="IPR016208">
    <property type="entry name" value="Ald_Oxase/xanthine_DH-like"/>
</dbReference>
<feature type="domain" description="Aldehyde oxidase/xanthine dehydrogenase a/b hammerhead" evidence="3">
    <location>
        <begin position="29"/>
        <end position="145"/>
    </location>
</feature>
<evidence type="ECO:0000259" key="3">
    <source>
        <dbReference type="SMART" id="SM01008"/>
    </source>
</evidence>
<dbReference type="EMBL" id="DXCD01000081">
    <property type="protein sequence ID" value="HIZ12895.1"/>
    <property type="molecule type" value="Genomic_DNA"/>
</dbReference>
<sequence length="772" mass="85632">MEGREAARVEKEHTVGKSVKRVDAFEKVTGRAKYTDDLCDRNAYVAKVLHSTIAHGYVKSIDTSEAEKIPGVVKIVTCFDVPEYYYPTAGHPWSTEAAHQDVADRLLLVKHVRFYGDDIAAVVAENDIAAARAVRALKVEYEELPFVLDVQKAMEDGAPQLHEKYPNNILAHTSIRNGNYEEAIKEPGLTKVEGWYETPTVQHCHIENPVCYAYMEQGRIVVVTSTQIPHICRRIVGQALGIPWGQVRIIKPYIGGGFGNKQDILYEPLCAYLCTQVGGRTVKLDTSREETFASTRVRHAIRFHIVSYVRSDGTYAARKFESFSDQGAYASHGHSIAAKGMGCFPQLYPCLNIEADTYTVFTNKSVAGAMRGYGIPQAMFAVESHTEDVARAMGIPSYEFRMKNVMPKGFKDGFSKNVNYYDSFRECLEKGRKAFDYDRKLKEYSHQTGEIRRGVGMSVFWYNTGVWPISLETSACRMVLNQDGSIQVQVGETEIGQGADTAFAQMAAETLGIPFEMVHVVTAQDTDVTPFSTGAYASRQTYMAGFSIRQTGELLKEKILETAHDLTRQMKENLDIVNGNIVRITDGEVLMSLGELAAEKLYSLTDNGHLTAESSYQIKNNAYSFGCTFAEVEVDIPGCRAQVTDILNVHDCGRLINPALAEAQVHGGMSMAIGYALSEKLLFDEKTGRPLNNNLLDYKLSTFMDHPDLKAEFIENYEPTSPFGTKALGEPPACSPAPAIRNAILQAVGVGLNEIPIRPHLLFEEFKKAGLI</sequence>
<dbReference type="Pfam" id="PF02738">
    <property type="entry name" value="MoCoBD_1"/>
    <property type="match status" value="1"/>
</dbReference>
<dbReference type="InterPro" id="IPR037165">
    <property type="entry name" value="AldOxase/xan_DH_Mopterin-bd_sf"/>
</dbReference>
<dbReference type="Pfam" id="PF01315">
    <property type="entry name" value="Ald_Xan_dh_C"/>
    <property type="match status" value="1"/>
</dbReference>
<evidence type="ECO:0000256" key="1">
    <source>
        <dbReference type="ARBA" id="ARBA00022505"/>
    </source>
</evidence>
<dbReference type="GO" id="GO:0002197">
    <property type="term" value="C:xanthine dehydrogenase complex"/>
    <property type="evidence" value="ECO:0007669"/>
    <property type="project" value="InterPro"/>
</dbReference>
<dbReference type="EC" id="1.17.1.4" evidence="4"/>
<evidence type="ECO:0000313" key="5">
    <source>
        <dbReference type="Proteomes" id="UP000824017"/>
    </source>
</evidence>
<dbReference type="Gene3D" id="3.90.1170.50">
    <property type="entry name" value="Aldehyde oxidase/xanthine dehydrogenase, a/b hammerhead"/>
    <property type="match status" value="1"/>
</dbReference>
<proteinExistence type="predicted"/>
<keyword evidence="2 4" id="KW-0560">Oxidoreductase</keyword>
<evidence type="ECO:0000313" key="4">
    <source>
        <dbReference type="EMBL" id="HIZ12895.1"/>
    </source>
</evidence>
<dbReference type="Proteomes" id="UP000824017">
    <property type="component" value="Unassembled WGS sequence"/>
</dbReference>
<dbReference type="SMART" id="SM01008">
    <property type="entry name" value="Ald_Xan_dh_C"/>
    <property type="match status" value="1"/>
</dbReference>
<organism evidence="4 5">
    <name type="scientific">Candidatus Mediterraneibacter stercorigallinarum</name>
    <dbReference type="NCBI Taxonomy" id="2838686"/>
    <lineage>
        <taxon>Bacteria</taxon>
        <taxon>Bacillati</taxon>
        <taxon>Bacillota</taxon>
        <taxon>Clostridia</taxon>
        <taxon>Lachnospirales</taxon>
        <taxon>Lachnospiraceae</taxon>
        <taxon>Mediterraneibacter</taxon>
    </lineage>
</organism>
<dbReference type="InterPro" id="IPR036856">
    <property type="entry name" value="Ald_Oxase/Xan_DH_a/b_sf"/>
</dbReference>
<dbReference type="AlphaFoldDB" id="A0A9D2D9P4"/>
<reference evidence="4" key="2">
    <citation type="submission" date="2021-04" db="EMBL/GenBank/DDBJ databases">
        <authorList>
            <person name="Gilroy R."/>
        </authorList>
    </citation>
    <scope>NUCLEOTIDE SEQUENCE</scope>
    <source>
        <strain evidence="4">ChiGjej1B1-13045</strain>
    </source>
</reference>
<dbReference type="SUPFAM" id="SSF56003">
    <property type="entry name" value="Molybdenum cofactor-binding domain"/>
    <property type="match status" value="1"/>
</dbReference>
<gene>
    <name evidence="4" type="primary">xdhA</name>
    <name evidence="4" type="ORF">H9817_03060</name>
</gene>
<dbReference type="NCBIfam" id="NF043082">
    <property type="entry name" value="XdhA_XDHase"/>
    <property type="match status" value="1"/>
</dbReference>
<dbReference type="NCBIfam" id="NF007426">
    <property type="entry name" value="PRK09970.1"/>
    <property type="match status" value="1"/>
</dbReference>
<dbReference type="Pfam" id="PF20256">
    <property type="entry name" value="MoCoBD_2"/>
    <property type="match status" value="1"/>
</dbReference>
<accession>A0A9D2D9P4</accession>
<protein>
    <submittedName>
        <fullName evidence="4">Xanthine dehydrogenase molybdenum-binding subunit XdhA</fullName>
        <ecNumber evidence="4">1.17.1.4</ecNumber>
    </submittedName>
</protein>